<dbReference type="GeneID" id="109544719"/>
<evidence type="ECO:0000313" key="3">
    <source>
        <dbReference type="EnsemblMetazoa" id="XP_019770589.1"/>
    </source>
</evidence>
<dbReference type="InterPro" id="IPR029000">
    <property type="entry name" value="Cyclophilin-like_dom_sf"/>
</dbReference>
<name>A0AAR5QBI8_DENPD</name>
<dbReference type="PANTHER" id="PTHR11071">
    <property type="entry name" value="PEPTIDYL-PROLYL CIS-TRANS ISOMERASE"/>
    <property type="match status" value="1"/>
</dbReference>
<keyword evidence="4" id="KW-1185">Reference proteome</keyword>
<evidence type="ECO:0000313" key="4">
    <source>
        <dbReference type="Proteomes" id="UP000019118"/>
    </source>
</evidence>
<evidence type="ECO:0000259" key="2">
    <source>
        <dbReference type="PROSITE" id="PS50072"/>
    </source>
</evidence>
<protein>
    <recommendedName>
        <fullName evidence="2">PPIase cyclophilin-type domain-containing protein</fullName>
    </recommendedName>
</protein>
<accession>A0AAR5QBI8</accession>
<dbReference type="GO" id="GO:0005737">
    <property type="term" value="C:cytoplasm"/>
    <property type="evidence" value="ECO:0007669"/>
    <property type="project" value="TreeGrafter"/>
</dbReference>
<feature type="region of interest" description="Disordered" evidence="1">
    <location>
        <begin position="372"/>
        <end position="419"/>
    </location>
</feature>
<dbReference type="RefSeq" id="XP_019770589.1">
    <property type="nucleotide sequence ID" value="XM_019915030.2"/>
</dbReference>
<dbReference type="Gene3D" id="2.40.100.10">
    <property type="entry name" value="Cyclophilin-like"/>
    <property type="match status" value="1"/>
</dbReference>
<evidence type="ECO:0000256" key="1">
    <source>
        <dbReference type="SAM" id="MobiDB-lite"/>
    </source>
</evidence>
<dbReference type="CDD" id="cd00317">
    <property type="entry name" value="cyclophilin"/>
    <property type="match status" value="1"/>
</dbReference>
<dbReference type="Pfam" id="PF00160">
    <property type="entry name" value="Pro_isomerase"/>
    <property type="match status" value="1"/>
</dbReference>
<organism evidence="3 4">
    <name type="scientific">Dendroctonus ponderosae</name>
    <name type="common">Mountain pine beetle</name>
    <dbReference type="NCBI Taxonomy" id="77166"/>
    <lineage>
        <taxon>Eukaryota</taxon>
        <taxon>Metazoa</taxon>
        <taxon>Ecdysozoa</taxon>
        <taxon>Arthropoda</taxon>
        <taxon>Hexapoda</taxon>
        <taxon>Insecta</taxon>
        <taxon>Pterygota</taxon>
        <taxon>Neoptera</taxon>
        <taxon>Endopterygota</taxon>
        <taxon>Coleoptera</taxon>
        <taxon>Polyphaga</taxon>
        <taxon>Cucujiformia</taxon>
        <taxon>Curculionidae</taxon>
        <taxon>Scolytinae</taxon>
        <taxon>Dendroctonus</taxon>
    </lineage>
</organism>
<reference evidence="3" key="2">
    <citation type="submission" date="2024-08" db="UniProtKB">
        <authorList>
            <consortium name="EnsemblMetazoa"/>
        </authorList>
    </citation>
    <scope>IDENTIFICATION</scope>
</reference>
<reference evidence="4" key="1">
    <citation type="journal article" date="2013" name="Genome Biol.">
        <title>Draft genome of the mountain pine beetle, Dendroctonus ponderosae Hopkins, a major forest pest.</title>
        <authorList>
            <person name="Keeling C.I."/>
            <person name="Yuen M.M."/>
            <person name="Liao N.Y."/>
            <person name="Docking T.R."/>
            <person name="Chan S.K."/>
            <person name="Taylor G.A."/>
            <person name="Palmquist D.L."/>
            <person name="Jackman S.D."/>
            <person name="Nguyen A."/>
            <person name="Li M."/>
            <person name="Henderson H."/>
            <person name="Janes J.K."/>
            <person name="Zhao Y."/>
            <person name="Pandoh P."/>
            <person name="Moore R."/>
            <person name="Sperling F.A."/>
            <person name="Huber D.P."/>
            <person name="Birol I."/>
            <person name="Jones S.J."/>
            <person name="Bohlmann J."/>
        </authorList>
    </citation>
    <scope>NUCLEOTIDE SEQUENCE</scope>
</reference>
<dbReference type="Proteomes" id="UP000019118">
    <property type="component" value="Unassembled WGS sequence"/>
</dbReference>
<proteinExistence type="predicted"/>
<feature type="compositionally biased region" description="Basic and acidic residues" evidence="1">
    <location>
        <begin position="405"/>
        <end position="419"/>
    </location>
</feature>
<feature type="domain" description="PPIase cyclophilin-type" evidence="2">
    <location>
        <begin position="135"/>
        <end position="282"/>
    </location>
</feature>
<dbReference type="AlphaFoldDB" id="A0AAR5QBI8"/>
<dbReference type="KEGG" id="dpa:109544719"/>
<dbReference type="EnsemblMetazoa" id="XM_019915030.1">
    <property type="protein sequence ID" value="XP_019770589.1"/>
    <property type="gene ID" value="LOC109544719"/>
</dbReference>
<dbReference type="SUPFAM" id="SSF50891">
    <property type="entry name" value="Cyclophilin-like"/>
    <property type="match status" value="1"/>
</dbReference>
<dbReference type="GO" id="GO:0003755">
    <property type="term" value="F:peptidyl-prolyl cis-trans isomerase activity"/>
    <property type="evidence" value="ECO:0007669"/>
    <property type="project" value="InterPro"/>
</dbReference>
<sequence>MENAENSEVTKKQHLFYIVGLITSEDFQKSKYAIFKLYRSFPQEFASPEIRPLLDVEWNEFIVKYQRRLGNGLWLIKNKVAIFKDGEFLGDFSDLYEFIWRKWKYVFNEDWHCLASKHLIDYLEEKIEHCRQLVYLTIAIDSHVIGSLLFELYNDIVPLTCENFLNRCNNKSRGYAGASIHRIVKNSWIQGGDCELESSSMACENYVVPHDRRGVLSMCNNGRHRNNTIQFYLTLESAPWMNYKYVAFGQLISGDDILKAIEDVPTYYQAPMRNITIVKCGEYKTKLQAEMSGALFTVDEIEQWKETQCQIDILTYLKSYHRIADPEGHPSDIGPVPLVQYNRSYDSIMTHSQLKAGAYSLKSDLKSYAPLSYLPEPDSDQDEGASNYTICGPDYPIKKPQNNKWMDDIQDTSRTDVTL</sequence>
<dbReference type="PANTHER" id="PTHR11071:SF561">
    <property type="entry name" value="PEPTIDYL-PROLYL CIS-TRANS ISOMERASE D-RELATED"/>
    <property type="match status" value="1"/>
</dbReference>
<dbReference type="InterPro" id="IPR002130">
    <property type="entry name" value="Cyclophilin-type_PPIase_dom"/>
</dbReference>
<dbReference type="PROSITE" id="PS50072">
    <property type="entry name" value="CSA_PPIASE_2"/>
    <property type="match status" value="1"/>
</dbReference>
<dbReference type="PRINTS" id="PR00153">
    <property type="entry name" value="CSAPPISMRASE"/>
</dbReference>